<keyword evidence="2" id="KW-1133">Transmembrane helix</keyword>
<dbReference type="AlphaFoldDB" id="A0A934UWJ8"/>
<gene>
    <name evidence="4" type="ORF">JD292_02950</name>
</gene>
<evidence type="ECO:0000313" key="5">
    <source>
        <dbReference type="Proteomes" id="UP000618733"/>
    </source>
</evidence>
<feature type="compositionally biased region" description="Basic residues" evidence="1">
    <location>
        <begin position="265"/>
        <end position="274"/>
    </location>
</feature>
<comment type="caution">
    <text evidence="4">The sequence shown here is derived from an EMBL/GenBank/DDBJ whole genome shotgun (WGS) entry which is preliminary data.</text>
</comment>
<evidence type="ECO:0000256" key="1">
    <source>
        <dbReference type="SAM" id="MobiDB-lite"/>
    </source>
</evidence>
<organism evidence="4 5">
    <name type="scientific">Leucobacter edaphi</name>
    <dbReference type="NCBI Taxonomy" id="2796472"/>
    <lineage>
        <taxon>Bacteria</taxon>
        <taxon>Bacillati</taxon>
        <taxon>Actinomycetota</taxon>
        <taxon>Actinomycetes</taxon>
        <taxon>Micrococcales</taxon>
        <taxon>Microbacteriaceae</taxon>
        <taxon>Leucobacter</taxon>
    </lineage>
</organism>
<dbReference type="Pfam" id="PF26366">
    <property type="entry name" value="DUF8094"/>
    <property type="match status" value="1"/>
</dbReference>
<evidence type="ECO:0000313" key="4">
    <source>
        <dbReference type="EMBL" id="MBK0421040.1"/>
    </source>
</evidence>
<feature type="compositionally biased region" description="Low complexity" evidence="1">
    <location>
        <begin position="244"/>
        <end position="264"/>
    </location>
</feature>
<feature type="transmembrane region" description="Helical" evidence="2">
    <location>
        <begin position="190"/>
        <end position="213"/>
    </location>
</feature>
<keyword evidence="2" id="KW-0812">Transmembrane</keyword>
<evidence type="ECO:0000256" key="2">
    <source>
        <dbReference type="SAM" id="Phobius"/>
    </source>
</evidence>
<feature type="transmembrane region" description="Helical" evidence="2">
    <location>
        <begin position="279"/>
        <end position="300"/>
    </location>
</feature>
<feature type="region of interest" description="Disordered" evidence="1">
    <location>
        <begin position="411"/>
        <end position="442"/>
    </location>
</feature>
<feature type="region of interest" description="Disordered" evidence="1">
    <location>
        <begin position="221"/>
        <end position="274"/>
    </location>
</feature>
<accession>A0A934UWJ8</accession>
<evidence type="ECO:0000259" key="3">
    <source>
        <dbReference type="Pfam" id="PF26366"/>
    </source>
</evidence>
<reference evidence="4" key="1">
    <citation type="submission" date="2020-12" db="EMBL/GenBank/DDBJ databases">
        <title>Leucobacter sp. CAS2, isolated from Chromium sludge.</title>
        <authorList>
            <person name="Xu Z."/>
        </authorList>
    </citation>
    <scope>NUCLEOTIDE SEQUENCE</scope>
    <source>
        <strain evidence="4">CSA2</strain>
    </source>
</reference>
<dbReference type="InterPro" id="IPR058407">
    <property type="entry name" value="DUF8094"/>
</dbReference>
<dbReference type="EMBL" id="JAEHOI010000002">
    <property type="protein sequence ID" value="MBK0421040.1"/>
    <property type="molecule type" value="Genomic_DNA"/>
</dbReference>
<dbReference type="Proteomes" id="UP000618733">
    <property type="component" value="Unassembled WGS sequence"/>
</dbReference>
<feature type="compositionally biased region" description="Low complexity" evidence="1">
    <location>
        <begin position="423"/>
        <end position="433"/>
    </location>
</feature>
<keyword evidence="5" id="KW-1185">Reference proteome</keyword>
<keyword evidence="2" id="KW-0472">Membrane</keyword>
<proteinExistence type="predicted"/>
<feature type="domain" description="DUF8094" evidence="3">
    <location>
        <begin position="324"/>
        <end position="645"/>
    </location>
</feature>
<protein>
    <submittedName>
        <fullName evidence="4">Glycosyltransferase</fullName>
    </submittedName>
</protein>
<name>A0A934UWJ8_9MICO</name>
<sequence length="649" mass="67780">MRHALAIATLVLAGILLLLGLGQRTFLAGPAEISYPVAAKSQAGYAVIDGAELAKVPGQANVVVEGANAFVATGMTRDVEAWVAPFTHDQLTVDDQKKRLVGEKIEAKDSAEADGGDTAADVGDGDPRGSDLWLEERMIDQTGGNGTEKDRLRLPVALASDQSIIVASNGKEPIPGELSLVWVQDRQTPWAGPMLVAGGVLALVGGILYLLAVDYDRRGLGPRRGRRGPFQGIRNAFGGKKARSGAPSGRSGSAAGSGSSSTQGRAKHTAHAKRRAGRLAIPAVGLAVVLGLSGCSADYWPQVGPQTTTKAPEPQPTKVAPVPVTSGQITKIVKNVASVSNEADDKLDAGALKTRFTGSALAQREANYKIRKEMADYAVVPPRLTDDELDYALVQSTESWPRTIFVTVASTSGKDADKKKETASPSPSPTADAPAEDPKPEASPSLALMLTQADPHQNFVVSRVVSLRGGISMPDAAPASEGTAVLANDTATLLMPPGEVGTAYAKLLQEGDKAADADKFDLTTDTLLKNYGKARAEASQKQSDDKGQTMKFSVVAKQSDEAPVALSTGTGGALVATTVIEEQIVDSDGGRYKPQAKDAVTAISGLKGEQNKLVQEVAHQMLFYVPSKSGDGKIQLLGVTSELVGVRNK</sequence>
<feature type="region of interest" description="Disordered" evidence="1">
    <location>
        <begin position="104"/>
        <end position="127"/>
    </location>
</feature>
<dbReference type="RefSeq" id="WP_200131235.1">
    <property type="nucleotide sequence ID" value="NZ_JAEHOI010000002.1"/>
</dbReference>